<comment type="caution">
    <text evidence="2">The sequence shown here is derived from an EMBL/GenBank/DDBJ whole genome shotgun (WGS) entry which is preliminary data.</text>
</comment>
<protein>
    <submittedName>
        <fullName evidence="2">Uncharacterized protein</fullName>
    </submittedName>
</protein>
<dbReference type="SMART" id="SM00368">
    <property type="entry name" value="LRR_RI"/>
    <property type="match status" value="3"/>
</dbReference>
<dbReference type="PANTHER" id="PTHR24114:SF31">
    <property type="entry name" value="NLR FAMILY MEMBER X1"/>
    <property type="match status" value="1"/>
</dbReference>
<dbReference type="Proteomes" id="UP001066276">
    <property type="component" value="Chromosome 11"/>
</dbReference>
<organism evidence="2 3">
    <name type="scientific">Pleurodeles waltl</name>
    <name type="common">Iberian ribbed newt</name>
    <dbReference type="NCBI Taxonomy" id="8319"/>
    <lineage>
        <taxon>Eukaryota</taxon>
        <taxon>Metazoa</taxon>
        <taxon>Chordata</taxon>
        <taxon>Craniata</taxon>
        <taxon>Vertebrata</taxon>
        <taxon>Euteleostomi</taxon>
        <taxon>Amphibia</taxon>
        <taxon>Batrachia</taxon>
        <taxon>Caudata</taxon>
        <taxon>Salamandroidea</taxon>
        <taxon>Salamandridae</taxon>
        <taxon>Pleurodelinae</taxon>
        <taxon>Pleurodeles</taxon>
    </lineage>
</organism>
<evidence type="ECO:0000256" key="1">
    <source>
        <dbReference type="SAM" id="MobiDB-lite"/>
    </source>
</evidence>
<dbReference type="PROSITE" id="PS51450">
    <property type="entry name" value="LRR"/>
    <property type="match status" value="1"/>
</dbReference>
<dbReference type="InterPro" id="IPR052394">
    <property type="entry name" value="LRR-containing"/>
</dbReference>
<feature type="region of interest" description="Disordered" evidence="1">
    <location>
        <begin position="268"/>
        <end position="301"/>
    </location>
</feature>
<keyword evidence="3" id="KW-1185">Reference proteome</keyword>
<dbReference type="Pfam" id="PF13516">
    <property type="entry name" value="LRR_6"/>
    <property type="match status" value="1"/>
</dbReference>
<dbReference type="SUPFAM" id="SSF52047">
    <property type="entry name" value="RNI-like"/>
    <property type="match status" value="1"/>
</dbReference>
<dbReference type="InterPro" id="IPR032675">
    <property type="entry name" value="LRR_dom_sf"/>
</dbReference>
<dbReference type="Gene3D" id="3.80.10.10">
    <property type="entry name" value="Ribonuclease Inhibitor"/>
    <property type="match status" value="2"/>
</dbReference>
<name>A0AAV7LHS2_PLEWA</name>
<evidence type="ECO:0000313" key="2">
    <source>
        <dbReference type="EMBL" id="KAJ1090562.1"/>
    </source>
</evidence>
<accession>A0AAV7LHS2</accession>
<proteinExistence type="predicted"/>
<dbReference type="InterPro" id="IPR001611">
    <property type="entry name" value="Leu-rich_rpt"/>
</dbReference>
<evidence type="ECO:0000313" key="3">
    <source>
        <dbReference type="Proteomes" id="UP001066276"/>
    </source>
</evidence>
<dbReference type="PANTHER" id="PTHR24114">
    <property type="entry name" value="LEUCINE RICH REPEAT FAMILY PROTEIN"/>
    <property type="match status" value="1"/>
</dbReference>
<dbReference type="EMBL" id="JANPWB010000015">
    <property type="protein sequence ID" value="KAJ1090562.1"/>
    <property type="molecule type" value="Genomic_DNA"/>
</dbReference>
<reference evidence="2" key="1">
    <citation type="journal article" date="2022" name="bioRxiv">
        <title>Sequencing and chromosome-scale assembly of the giantPleurodeles waltlgenome.</title>
        <authorList>
            <person name="Brown T."/>
            <person name="Elewa A."/>
            <person name="Iarovenko S."/>
            <person name="Subramanian E."/>
            <person name="Araus A.J."/>
            <person name="Petzold A."/>
            <person name="Susuki M."/>
            <person name="Suzuki K.-i.T."/>
            <person name="Hayashi T."/>
            <person name="Toyoda A."/>
            <person name="Oliveira C."/>
            <person name="Osipova E."/>
            <person name="Leigh N.D."/>
            <person name="Simon A."/>
            <person name="Yun M.H."/>
        </authorList>
    </citation>
    <scope>NUCLEOTIDE SEQUENCE</scope>
    <source>
        <strain evidence="2">20211129_DDA</strain>
        <tissue evidence="2">Liver</tissue>
    </source>
</reference>
<feature type="compositionally biased region" description="Basic residues" evidence="1">
    <location>
        <begin position="289"/>
        <end position="301"/>
    </location>
</feature>
<dbReference type="AlphaFoldDB" id="A0AAV7LHS2"/>
<sequence>MPEKKKKAKKGKKGSIADVSILKKFLKTYENHCTKEKSAVSLTIKKGLRRCIENEVNITKFVLANPEISLEDAPPEFLNPLLMTIRDERYMLGKELFVWGIQLRNQDIANLAILLGLRGRTVYPFSKLELLDCGIDTWSLERLGKVINFSNLVSLVLDYNEFGEDGLRSLVYGLQGNKKLLSLSLCYCNLGPPAGAMLGPVLAETAIQEIYLNGNYLQCTGALELITQIAGYAQKLGSERQASTIESRKDIARQILEADQSAGVNTAISEEDNTVPDPPPPGKPDSIARRRKKKKEIKKKTKEPVEVGAWITKLHLADNGIDGRGEEGEIGVLGFIQILSFLIMYSETLKELDLDDNSIGDLPAHDILEALVERKQGNLDSLKIKVTGQMSPDTFHAIFKHSKKLKSTKKRKKKKAKK</sequence>
<gene>
    <name evidence="2" type="ORF">NDU88_003692</name>
</gene>